<proteinExistence type="predicted"/>
<organism evidence="1">
    <name type="scientific">marine sediment metagenome</name>
    <dbReference type="NCBI Taxonomy" id="412755"/>
    <lineage>
        <taxon>unclassified sequences</taxon>
        <taxon>metagenomes</taxon>
        <taxon>ecological metagenomes</taxon>
    </lineage>
</organism>
<sequence length="76" mass="9186">LEKRFKTILNEKVMSIEKKFLYICELKIDCKIIDKMKTDDYEVWYDRITDKVYSLNGFSEIEIKIKVGNPYRKSNL</sequence>
<name>X1C348_9ZZZZ</name>
<accession>X1C348</accession>
<evidence type="ECO:0000313" key="1">
    <source>
        <dbReference type="EMBL" id="GAH02461.1"/>
    </source>
</evidence>
<protein>
    <submittedName>
        <fullName evidence="1">Uncharacterized protein</fullName>
    </submittedName>
</protein>
<dbReference type="AlphaFoldDB" id="X1C348"/>
<comment type="caution">
    <text evidence="1">The sequence shown here is derived from an EMBL/GenBank/DDBJ whole genome shotgun (WGS) entry which is preliminary data.</text>
</comment>
<gene>
    <name evidence="1" type="ORF">S01H4_37732</name>
</gene>
<feature type="non-terminal residue" evidence="1">
    <location>
        <position position="1"/>
    </location>
</feature>
<reference evidence="1" key="1">
    <citation type="journal article" date="2014" name="Front. Microbiol.">
        <title>High frequency of phylogenetically diverse reductive dehalogenase-homologous genes in deep subseafloor sedimentary metagenomes.</title>
        <authorList>
            <person name="Kawai M."/>
            <person name="Futagami T."/>
            <person name="Toyoda A."/>
            <person name="Takaki Y."/>
            <person name="Nishi S."/>
            <person name="Hori S."/>
            <person name="Arai W."/>
            <person name="Tsubouchi T."/>
            <person name="Morono Y."/>
            <person name="Uchiyama I."/>
            <person name="Ito T."/>
            <person name="Fujiyama A."/>
            <person name="Inagaki F."/>
            <person name="Takami H."/>
        </authorList>
    </citation>
    <scope>NUCLEOTIDE SEQUENCE</scope>
    <source>
        <strain evidence="1">Expedition CK06-06</strain>
    </source>
</reference>
<dbReference type="EMBL" id="BART01020290">
    <property type="protein sequence ID" value="GAH02461.1"/>
    <property type="molecule type" value="Genomic_DNA"/>
</dbReference>